<sequence>MSPAAAGRIRGDASATTGRLSFMSSTQTDLTPHVRAERERLVGLLSGLQDDEWDNPSLCRGWRVREVVAHITMPFRTSLPRVVVGLAAAGFSFNRYADRAARRDAVRMSGAELLAVLRANIANPWQPPGGGPVAALSHDTIHGLDITEPLGLPSPPVERVALVLTNANPRSLSYFGVDLAGIQLRGADADVRIGDGEPVEMPVKDILLTITGRRPLLTRPR</sequence>
<protein>
    <submittedName>
        <fullName evidence="2">Maleylpyruvate isomerase family mycothiol-dependent enzyme</fullName>
    </submittedName>
</protein>
<feature type="domain" description="Mycothiol-dependent maleylpyruvate isomerase metal-binding" evidence="1">
    <location>
        <begin position="34"/>
        <end position="121"/>
    </location>
</feature>
<evidence type="ECO:0000313" key="2">
    <source>
        <dbReference type="EMBL" id="UWP86710.1"/>
    </source>
</evidence>
<dbReference type="InterPro" id="IPR034660">
    <property type="entry name" value="DinB/YfiT-like"/>
</dbReference>
<dbReference type="RefSeq" id="WP_259866155.1">
    <property type="nucleotide sequence ID" value="NZ_BAAAST010000054.1"/>
</dbReference>
<keyword evidence="2" id="KW-0413">Isomerase</keyword>
<name>A0ABY5W9I1_9ACTN</name>
<dbReference type="Pfam" id="PF11716">
    <property type="entry name" value="MDMPI_N"/>
    <property type="match status" value="1"/>
</dbReference>
<dbReference type="Proteomes" id="UP001059617">
    <property type="component" value="Chromosome"/>
</dbReference>
<proteinExistence type="predicted"/>
<dbReference type="SUPFAM" id="SSF109854">
    <property type="entry name" value="DinB/YfiT-like putative metalloenzymes"/>
    <property type="match status" value="1"/>
</dbReference>
<organism evidence="2 3">
    <name type="scientific">Dactylosporangium fulvum</name>
    <dbReference type="NCBI Taxonomy" id="53359"/>
    <lineage>
        <taxon>Bacteria</taxon>
        <taxon>Bacillati</taxon>
        <taxon>Actinomycetota</taxon>
        <taxon>Actinomycetes</taxon>
        <taxon>Micromonosporales</taxon>
        <taxon>Micromonosporaceae</taxon>
        <taxon>Dactylosporangium</taxon>
    </lineage>
</organism>
<evidence type="ECO:0000259" key="1">
    <source>
        <dbReference type="Pfam" id="PF11716"/>
    </source>
</evidence>
<dbReference type="InterPro" id="IPR017517">
    <property type="entry name" value="Maleyloyr_isom"/>
</dbReference>
<dbReference type="EMBL" id="CP073720">
    <property type="protein sequence ID" value="UWP86710.1"/>
    <property type="molecule type" value="Genomic_DNA"/>
</dbReference>
<evidence type="ECO:0000313" key="3">
    <source>
        <dbReference type="Proteomes" id="UP001059617"/>
    </source>
</evidence>
<accession>A0ABY5W9I1</accession>
<keyword evidence="3" id="KW-1185">Reference proteome</keyword>
<dbReference type="GO" id="GO:0016853">
    <property type="term" value="F:isomerase activity"/>
    <property type="evidence" value="ECO:0007669"/>
    <property type="project" value="UniProtKB-KW"/>
</dbReference>
<reference evidence="2" key="1">
    <citation type="submission" date="2021-04" db="EMBL/GenBank/DDBJ databases">
        <authorList>
            <person name="Hartkoorn R.C."/>
            <person name="Beaudoing E."/>
            <person name="Hot D."/>
        </authorList>
    </citation>
    <scope>NUCLEOTIDE SEQUENCE</scope>
    <source>
        <strain evidence="2">NRRL B-16292</strain>
    </source>
</reference>
<dbReference type="InterPro" id="IPR024344">
    <property type="entry name" value="MDMPI_metal-binding"/>
</dbReference>
<dbReference type="NCBIfam" id="TIGR03083">
    <property type="entry name" value="maleylpyruvate isomerase family mycothiol-dependent enzyme"/>
    <property type="match status" value="1"/>
</dbReference>
<reference evidence="2" key="2">
    <citation type="submission" date="2022-09" db="EMBL/GenBank/DDBJ databases">
        <title>Biosynthetic gene clusters of Dactylosporangioum fulvum.</title>
        <authorList>
            <person name="Caradec T."/>
        </authorList>
    </citation>
    <scope>NUCLEOTIDE SEQUENCE</scope>
    <source>
        <strain evidence="2">NRRL B-16292</strain>
    </source>
</reference>
<gene>
    <name evidence="2" type="ORF">Dfulv_21705</name>
</gene>
<dbReference type="Gene3D" id="1.20.120.450">
    <property type="entry name" value="dinb family like domain"/>
    <property type="match status" value="1"/>
</dbReference>